<comment type="similarity">
    <text evidence="1">Belongs to the TRAFAC class TrmE-Era-EngA-EngB-Septin-like GTPase superfamily. Septin GTPase family.</text>
</comment>
<dbReference type="Pfam" id="PF00735">
    <property type="entry name" value="Septin"/>
    <property type="match status" value="1"/>
</dbReference>
<dbReference type="PANTHER" id="PTHR32046">
    <property type="entry name" value="G DOMAIN-CONTAINING PROTEIN"/>
    <property type="match status" value="1"/>
</dbReference>
<keyword evidence="4" id="KW-1185">Reference proteome</keyword>
<reference evidence="3" key="1">
    <citation type="submission" date="2021-10" db="EMBL/GenBank/DDBJ databases">
        <title>Tropical sea cucumber genome reveals ecological adaptation and Cuvierian tubules defense mechanism.</title>
        <authorList>
            <person name="Chen T."/>
        </authorList>
    </citation>
    <scope>NUCLEOTIDE SEQUENCE</scope>
    <source>
        <strain evidence="3">Nanhai2018</strain>
        <tissue evidence="3">Muscle</tissue>
    </source>
</reference>
<dbReference type="AlphaFoldDB" id="A0A9Q1BEE3"/>
<dbReference type="GO" id="GO:0005525">
    <property type="term" value="F:GTP binding"/>
    <property type="evidence" value="ECO:0007669"/>
    <property type="project" value="UniProtKB-KW"/>
</dbReference>
<keyword evidence="1" id="KW-0342">GTP-binding</keyword>
<dbReference type="EMBL" id="JAIZAY010000019">
    <property type="protein sequence ID" value="KAJ8023570.1"/>
    <property type="molecule type" value="Genomic_DNA"/>
</dbReference>
<dbReference type="Gene3D" id="3.40.50.300">
    <property type="entry name" value="P-loop containing nucleotide triphosphate hydrolases"/>
    <property type="match status" value="1"/>
</dbReference>
<keyword evidence="1" id="KW-0547">Nucleotide-binding</keyword>
<feature type="domain" description="Septin-type G" evidence="2">
    <location>
        <begin position="1"/>
        <end position="83"/>
    </location>
</feature>
<organism evidence="3 4">
    <name type="scientific">Holothuria leucospilota</name>
    <name type="common">Black long sea cucumber</name>
    <name type="synonym">Mertensiothuria leucospilota</name>
    <dbReference type="NCBI Taxonomy" id="206669"/>
    <lineage>
        <taxon>Eukaryota</taxon>
        <taxon>Metazoa</taxon>
        <taxon>Echinodermata</taxon>
        <taxon>Eleutherozoa</taxon>
        <taxon>Echinozoa</taxon>
        <taxon>Holothuroidea</taxon>
        <taxon>Aspidochirotacea</taxon>
        <taxon>Aspidochirotida</taxon>
        <taxon>Holothuriidae</taxon>
        <taxon>Holothuria</taxon>
    </lineage>
</organism>
<dbReference type="Proteomes" id="UP001152320">
    <property type="component" value="Chromosome 19"/>
</dbReference>
<dbReference type="InterPro" id="IPR027417">
    <property type="entry name" value="P-loop_NTPase"/>
</dbReference>
<comment type="caution">
    <text evidence="3">The sequence shown here is derived from an EMBL/GenBank/DDBJ whole genome shotgun (WGS) entry which is preliminary data.</text>
</comment>
<protein>
    <recommendedName>
        <fullName evidence="2">Septin-type G domain-containing protein</fullName>
    </recommendedName>
</protein>
<evidence type="ECO:0000313" key="4">
    <source>
        <dbReference type="Proteomes" id="UP001152320"/>
    </source>
</evidence>
<dbReference type="InterPro" id="IPR030379">
    <property type="entry name" value="G_SEPTIN_dom"/>
</dbReference>
<dbReference type="SUPFAM" id="SSF52540">
    <property type="entry name" value="P-loop containing nucleoside triphosphate hydrolases"/>
    <property type="match status" value="1"/>
</dbReference>
<evidence type="ECO:0000313" key="3">
    <source>
        <dbReference type="EMBL" id="KAJ8023570.1"/>
    </source>
</evidence>
<dbReference type="OrthoDB" id="8954335at2759"/>
<name>A0A9Q1BEE3_HOLLE</name>
<evidence type="ECO:0000256" key="1">
    <source>
        <dbReference type="RuleBase" id="RU004560"/>
    </source>
</evidence>
<dbReference type="PANTHER" id="PTHR32046:SF14">
    <property type="match status" value="1"/>
</dbReference>
<proteinExistence type="inferred from homology"/>
<gene>
    <name evidence="3" type="ORF">HOLleu_36043</name>
</gene>
<evidence type="ECO:0000259" key="2">
    <source>
        <dbReference type="Pfam" id="PF00735"/>
    </source>
</evidence>
<sequence>MVVGATGAGKTTLINGMINYILGVSWHDNFRFKMVVDPDEAKQTIKTVSQTRWITAYTIHKTTGFSFPYSLTIVDTPGFGDTRGIEFDKQTMDNIANFFCDDIGINYINAIGFVVKSRDCRLTPSQHFIFDSVLSLFGKDVAENIFILITFADGGVPPVLNAINDAKIPCEKTFFKFNNSALFANKSNDVARHGGGLDLFDEMYWSMGQHSFEEFFKYLEIAPNKSLKLTKDVLLERRKLEVSVVGIHNQIREGLCKLNQLTEEIYVLDKHRSDIEANKNFTYEVWEEVTKCVDIPTGIILPTVYPAITHVIIPVL</sequence>
<accession>A0A9Q1BEE3</accession>